<dbReference type="Proteomes" id="UP000324800">
    <property type="component" value="Unassembled WGS sequence"/>
</dbReference>
<feature type="region of interest" description="Disordered" evidence="1">
    <location>
        <begin position="222"/>
        <end position="244"/>
    </location>
</feature>
<sequence>MARTPSPPTLILSPQQRQYSHPSVPILNPFKYADLNSQRFLSSFHPSRGLESSSQFNGLVLKFVGTIDNVVFQNEADPMLKASVHCIQPVPGKDTPEGQQIQLMAFRNKPGIPQSFITLYNTNQDKIFSIFAYSLHDRLSDQFNFLLELIGFGIATQQQLNDGTKIYLELGEVTMRDDLAQFYIQDRDYRVQLNLQRNEDLHQTQIADQDRLLKIIPHVQTRLPSPQPPQLTRQQSLPDIPQNQ</sequence>
<dbReference type="AlphaFoldDB" id="A0A5J4V7W1"/>
<evidence type="ECO:0000256" key="1">
    <source>
        <dbReference type="SAM" id="MobiDB-lite"/>
    </source>
</evidence>
<organism evidence="2 3">
    <name type="scientific">Streblomastix strix</name>
    <dbReference type="NCBI Taxonomy" id="222440"/>
    <lineage>
        <taxon>Eukaryota</taxon>
        <taxon>Metamonada</taxon>
        <taxon>Preaxostyla</taxon>
        <taxon>Oxymonadida</taxon>
        <taxon>Streblomastigidae</taxon>
        <taxon>Streblomastix</taxon>
    </lineage>
</organism>
<comment type="caution">
    <text evidence="2">The sequence shown here is derived from an EMBL/GenBank/DDBJ whole genome shotgun (WGS) entry which is preliminary data.</text>
</comment>
<proteinExistence type="predicted"/>
<evidence type="ECO:0000313" key="3">
    <source>
        <dbReference type="Proteomes" id="UP000324800"/>
    </source>
</evidence>
<feature type="non-terminal residue" evidence="2">
    <location>
        <position position="244"/>
    </location>
</feature>
<accession>A0A5J4V7W1</accession>
<reference evidence="2 3" key="1">
    <citation type="submission" date="2019-03" db="EMBL/GenBank/DDBJ databases">
        <title>Single cell metagenomics reveals metabolic interactions within the superorganism composed of flagellate Streblomastix strix and complex community of Bacteroidetes bacteria on its surface.</title>
        <authorList>
            <person name="Treitli S.C."/>
            <person name="Kolisko M."/>
            <person name="Husnik F."/>
            <person name="Keeling P."/>
            <person name="Hampl V."/>
        </authorList>
    </citation>
    <scope>NUCLEOTIDE SEQUENCE [LARGE SCALE GENOMIC DNA]</scope>
    <source>
        <strain evidence="2">ST1C</strain>
    </source>
</reference>
<feature type="compositionally biased region" description="Polar residues" evidence="1">
    <location>
        <begin position="230"/>
        <end position="244"/>
    </location>
</feature>
<protein>
    <submittedName>
        <fullName evidence="2">Uncharacterized protein</fullName>
    </submittedName>
</protein>
<evidence type="ECO:0000313" key="2">
    <source>
        <dbReference type="EMBL" id="KAA6378582.1"/>
    </source>
</evidence>
<name>A0A5J4V7W1_9EUKA</name>
<gene>
    <name evidence="2" type="ORF">EZS28_025890</name>
</gene>
<dbReference type="EMBL" id="SNRW01009049">
    <property type="protein sequence ID" value="KAA6378582.1"/>
    <property type="molecule type" value="Genomic_DNA"/>
</dbReference>